<dbReference type="Proteomes" id="UP000000637">
    <property type="component" value="Plasmid pTC1"/>
</dbReference>
<dbReference type="AlphaFoldDB" id="A1RCM0"/>
<dbReference type="EMBL" id="CP000475">
    <property type="protein sequence ID" value="ABM10422.1"/>
    <property type="molecule type" value="Genomic_DNA"/>
</dbReference>
<protein>
    <submittedName>
        <fullName evidence="3">Uncharacterized protein</fullName>
    </submittedName>
</protein>
<dbReference type="KEGG" id="aau:AAur_pTC10110"/>
<sequence length="260" mass="27437">MRKHWKALTAVGVMILIVAVAVILINRPAPATEQDPGSLQASGKFGFPVSDINIGEGGTTKASDDKTITGYNGTCDSAAQAAANYAPLLRDVNLKTWESQKKALGEVSKPGPWVASATLSGDILAGLEEEQPPGAFEGGWVQRADVAAGGMYRVASCEQERSAVVQVFIGSLDGRTNSVPLANYGTVSMELGWEGDWKITDAMPEADDPSFGGRVKDAGPSGQDPAGPTGEVPLLSNDLVEWVFKDASRQGWIEYANAKR</sequence>
<organism evidence="3 4">
    <name type="scientific">Paenarthrobacter aurescens (strain TC1)</name>
    <dbReference type="NCBI Taxonomy" id="290340"/>
    <lineage>
        <taxon>Bacteria</taxon>
        <taxon>Bacillati</taxon>
        <taxon>Actinomycetota</taxon>
        <taxon>Actinomycetes</taxon>
        <taxon>Micrococcales</taxon>
        <taxon>Micrococcaceae</taxon>
        <taxon>Paenarthrobacter</taxon>
    </lineage>
</organism>
<dbReference type="RefSeq" id="WP_011776902.1">
    <property type="nucleotide sequence ID" value="NC_008712.1"/>
</dbReference>
<dbReference type="OrthoDB" id="4927483at2"/>
<evidence type="ECO:0000256" key="2">
    <source>
        <dbReference type="SAM" id="Phobius"/>
    </source>
</evidence>
<feature type="transmembrane region" description="Helical" evidence="2">
    <location>
        <begin position="7"/>
        <end position="25"/>
    </location>
</feature>
<accession>A1RCM0</accession>
<feature type="region of interest" description="Disordered" evidence="1">
    <location>
        <begin position="202"/>
        <end position="233"/>
    </location>
</feature>
<keyword evidence="2" id="KW-0812">Transmembrane</keyword>
<evidence type="ECO:0000256" key="1">
    <source>
        <dbReference type="SAM" id="MobiDB-lite"/>
    </source>
</evidence>
<keyword evidence="2" id="KW-1133">Transmembrane helix</keyword>
<keyword evidence="2" id="KW-0472">Membrane</keyword>
<geneLocation type="plasmid" evidence="3 4">
    <name>pTC1</name>
</geneLocation>
<keyword evidence="4" id="KW-1185">Reference proteome</keyword>
<evidence type="ECO:0000313" key="3">
    <source>
        <dbReference type="EMBL" id="ABM10422.1"/>
    </source>
</evidence>
<keyword evidence="3" id="KW-0614">Plasmid</keyword>
<evidence type="ECO:0000313" key="4">
    <source>
        <dbReference type="Proteomes" id="UP000000637"/>
    </source>
</evidence>
<reference evidence="3 4" key="1">
    <citation type="journal article" date="2006" name="PLoS Genet.">
        <title>Secrets of soil survival revealed by the genome sequence of Arthrobacter aurescens TC1.</title>
        <authorList>
            <person name="Mongodin E.F."/>
            <person name="Shapir N."/>
            <person name="Daugherty S.C."/>
            <person name="DeBoy R.T."/>
            <person name="Emerson J.B."/>
            <person name="Shvartzbeyn A."/>
            <person name="Radune D."/>
            <person name="Vamathevan J."/>
            <person name="Riggs F."/>
            <person name="Grinberg V."/>
            <person name="Khouri H."/>
            <person name="Wackett L.P."/>
            <person name="Nelson K.E."/>
            <person name="Sadowsky M.J."/>
        </authorList>
    </citation>
    <scope>NUCLEOTIDE SEQUENCE [LARGE SCALE GENOMIC DNA]</scope>
    <source>
        <strain evidence="3 4">TC1</strain>
    </source>
</reference>
<dbReference type="HOGENOM" id="CLU_1068107_0_0_11"/>
<proteinExistence type="predicted"/>
<gene>
    <name evidence="3" type="ordered locus">AAur_pTC10110</name>
</gene>
<name>A1RCM0_PAEAT</name>